<dbReference type="PROSITE" id="PS51318">
    <property type="entry name" value="TAT"/>
    <property type="match status" value="1"/>
</dbReference>
<feature type="transmembrane region" description="Helical" evidence="3">
    <location>
        <begin position="634"/>
        <end position="652"/>
    </location>
</feature>
<evidence type="ECO:0000256" key="1">
    <source>
        <dbReference type="ARBA" id="ARBA00022729"/>
    </source>
</evidence>
<keyword evidence="3" id="KW-0812">Transmembrane</keyword>
<evidence type="ECO:0008006" key="8">
    <source>
        <dbReference type="Google" id="ProtNLM"/>
    </source>
</evidence>
<feature type="region of interest" description="Disordered" evidence="2">
    <location>
        <begin position="77"/>
        <end position="116"/>
    </location>
</feature>
<reference evidence="7" key="1">
    <citation type="submission" date="2020-02" db="EMBL/GenBank/DDBJ databases">
        <authorList>
            <person name="Meier V. D."/>
        </authorList>
    </citation>
    <scope>NUCLEOTIDE SEQUENCE</scope>
    <source>
        <strain evidence="7">AVDCRST_MAG77</strain>
    </source>
</reference>
<dbReference type="GO" id="GO:0003993">
    <property type="term" value="F:acid phosphatase activity"/>
    <property type="evidence" value="ECO:0007669"/>
    <property type="project" value="InterPro"/>
</dbReference>
<feature type="domain" description="Calcineurin-like phosphoesterase" evidence="5">
    <location>
        <begin position="185"/>
        <end position="351"/>
    </location>
</feature>
<evidence type="ECO:0000313" key="7">
    <source>
        <dbReference type="EMBL" id="CAA9298545.1"/>
    </source>
</evidence>
<dbReference type="GO" id="GO:0046872">
    <property type="term" value="F:metal ion binding"/>
    <property type="evidence" value="ECO:0007669"/>
    <property type="project" value="InterPro"/>
</dbReference>
<evidence type="ECO:0000259" key="6">
    <source>
        <dbReference type="Pfam" id="PF16656"/>
    </source>
</evidence>
<feature type="transmembrane region" description="Helical" evidence="3">
    <location>
        <begin position="582"/>
        <end position="608"/>
    </location>
</feature>
<keyword evidence="1 4" id="KW-0732">Signal</keyword>
<keyword evidence="3" id="KW-1133">Transmembrane helix</keyword>
<feature type="compositionally biased region" description="Low complexity" evidence="2">
    <location>
        <begin position="84"/>
        <end position="112"/>
    </location>
</feature>
<name>A0A6J4K8T5_9CHLR</name>
<evidence type="ECO:0000256" key="2">
    <source>
        <dbReference type="SAM" id="MobiDB-lite"/>
    </source>
</evidence>
<dbReference type="AlphaFoldDB" id="A0A6J4K8T5"/>
<feature type="transmembrane region" description="Helical" evidence="3">
    <location>
        <begin position="664"/>
        <end position="689"/>
    </location>
</feature>
<proteinExistence type="predicted"/>
<dbReference type="PANTHER" id="PTHR22953:SF153">
    <property type="entry name" value="PURPLE ACID PHOSPHATASE"/>
    <property type="match status" value="1"/>
</dbReference>
<dbReference type="SUPFAM" id="SSF56300">
    <property type="entry name" value="Metallo-dependent phosphatases"/>
    <property type="match status" value="1"/>
</dbReference>
<dbReference type="InterPro" id="IPR004843">
    <property type="entry name" value="Calcineurin-like_PHP"/>
</dbReference>
<gene>
    <name evidence="7" type="ORF">AVDCRST_MAG77-5411</name>
</gene>
<feature type="domain" description="Purple acid phosphatase N-terminal" evidence="6">
    <location>
        <begin position="66"/>
        <end position="153"/>
    </location>
</feature>
<dbReference type="InterPro" id="IPR029052">
    <property type="entry name" value="Metallo-depent_PP-like"/>
</dbReference>
<feature type="transmembrane region" description="Helical" evidence="3">
    <location>
        <begin position="459"/>
        <end position="480"/>
    </location>
</feature>
<feature type="signal peptide" evidence="4">
    <location>
        <begin position="1"/>
        <end position="25"/>
    </location>
</feature>
<dbReference type="InterPro" id="IPR008963">
    <property type="entry name" value="Purple_acid_Pase-like_N"/>
</dbReference>
<dbReference type="SUPFAM" id="SSF49363">
    <property type="entry name" value="Purple acid phosphatase, N-terminal domain"/>
    <property type="match status" value="1"/>
</dbReference>
<evidence type="ECO:0000256" key="3">
    <source>
        <dbReference type="SAM" id="Phobius"/>
    </source>
</evidence>
<protein>
    <recommendedName>
        <fullName evidence="8">Calcineurin-like phosphoesterase domain-containing protein</fullName>
    </recommendedName>
</protein>
<dbReference type="Pfam" id="PF00149">
    <property type="entry name" value="Metallophos"/>
    <property type="match status" value="1"/>
</dbReference>
<feature type="transmembrane region" description="Helical" evidence="3">
    <location>
        <begin position="551"/>
        <end position="570"/>
    </location>
</feature>
<accession>A0A6J4K8T5</accession>
<keyword evidence="3" id="KW-0472">Membrane</keyword>
<dbReference type="Pfam" id="PF16656">
    <property type="entry name" value="Pur_ac_phosph_N"/>
    <property type="match status" value="1"/>
</dbReference>
<dbReference type="PANTHER" id="PTHR22953">
    <property type="entry name" value="ACID PHOSPHATASE RELATED"/>
    <property type="match status" value="1"/>
</dbReference>
<feature type="transmembrane region" description="Helical" evidence="3">
    <location>
        <begin position="517"/>
        <end position="539"/>
    </location>
</feature>
<feature type="chain" id="PRO_5026992762" description="Calcineurin-like phosphoesterase domain-containing protein" evidence="4">
    <location>
        <begin position="26"/>
        <end position="696"/>
    </location>
</feature>
<dbReference type="InterPro" id="IPR015914">
    <property type="entry name" value="PAPs_N"/>
</dbReference>
<evidence type="ECO:0000256" key="4">
    <source>
        <dbReference type="SAM" id="SignalP"/>
    </source>
</evidence>
<dbReference type="InterPro" id="IPR039331">
    <property type="entry name" value="PAPs-like"/>
</dbReference>
<dbReference type="Gene3D" id="3.60.21.10">
    <property type="match status" value="1"/>
</dbReference>
<sequence length="696" mass="74935">MRLPPLKRRRVAAMAAVPLAATAGAALRPAEEAQAQTAVATRAAAAARLTRGPYLQNATANGTMLLWRSDTPSAAAVDFRPLRGTQASGSAGTGATPATQATPGATASSTGTDVPWETIAAPGRGASHAITLSGLEPDTTYEYRVRVDGQSAFEGGAFRTLPPPEAEDLDFVFMADNQTGHVPHGEVVRRILAERTPPRLVLHGGDQCENGSRPEQWDQWFQTERDLLARVPIFPCLGNHEENTPLFFEHFRVPANGTSAGRGRWYSFDAGPAHFVALDVVFSEIEPGSPQYRWLEADLQRTDRRYTFVYFHYPPYNSSPHHSSNLRLRGILEPLFLRHAVTAVFNGHGHLYERAFGDRLTPAHPPMLWYVAGGGGGVPQPAGRQPFTQHTEVTFHFLRVTIRGERLTTAGVRPDGTEFDPFEGRLIADNRLAPVTAPAPAAPAAKATALDLVRSPRGALLLGYQALATVAAPLGLSFALPGRQRPVVPVPSGPTHAPSVRPDDPYADWRGLPVVRLAGGAMALVLLVVLATAPLRWLFGHDAYTVTLTLHATLATALLLTTVMAANMGYRLAAHRGPSLRWLNGTTAAAAAMALLSVVLGDVLYAGYVKSGGPLDELVRKASEIHTVLFEFKARAGVLPAPLSVAAAFVVWRYRDDLRRDRHLAQLVALVLMLIVLVLLAPYGLGAIVTRLRGIL</sequence>
<organism evidence="7">
    <name type="scientific">uncultured Chloroflexota bacterium</name>
    <dbReference type="NCBI Taxonomy" id="166587"/>
    <lineage>
        <taxon>Bacteria</taxon>
        <taxon>Bacillati</taxon>
        <taxon>Chloroflexota</taxon>
        <taxon>environmental samples</taxon>
    </lineage>
</organism>
<dbReference type="EMBL" id="CADCTC010000283">
    <property type="protein sequence ID" value="CAA9298545.1"/>
    <property type="molecule type" value="Genomic_DNA"/>
</dbReference>
<dbReference type="InterPro" id="IPR006311">
    <property type="entry name" value="TAT_signal"/>
</dbReference>
<evidence type="ECO:0000259" key="5">
    <source>
        <dbReference type="Pfam" id="PF00149"/>
    </source>
</evidence>